<reference evidence="5" key="1">
    <citation type="submission" date="2020-08" db="EMBL/GenBank/DDBJ databases">
        <title>Genome sequencing and assembly of the red palm weevil Rhynchophorus ferrugineus.</title>
        <authorList>
            <person name="Dias G.B."/>
            <person name="Bergman C.M."/>
            <person name="Manee M."/>
        </authorList>
    </citation>
    <scope>NUCLEOTIDE SEQUENCE</scope>
    <source>
        <strain evidence="5">AA-2017</strain>
        <tissue evidence="5">Whole larva</tissue>
    </source>
</reference>
<feature type="binding site" evidence="3">
    <location>
        <position position="149"/>
    </location>
    <ligand>
        <name>L-glutamate</name>
        <dbReference type="ChEBI" id="CHEBI:29985"/>
    </ligand>
</feature>
<gene>
    <name evidence="5" type="ORF">GWI33_007410</name>
</gene>
<dbReference type="Gene3D" id="1.10.246.130">
    <property type="match status" value="1"/>
</dbReference>
<feature type="binding site" evidence="3">
    <location>
        <begin position="443"/>
        <end position="445"/>
    </location>
    <ligand>
        <name>L-glutamate</name>
        <dbReference type="ChEBI" id="CHEBI:29985"/>
    </ligand>
</feature>
<dbReference type="Gene3D" id="3.60.20.40">
    <property type="match status" value="1"/>
</dbReference>
<evidence type="ECO:0008006" key="7">
    <source>
        <dbReference type="Google" id="ProtNLM"/>
    </source>
</evidence>
<feature type="transmembrane region" description="Helical" evidence="4">
    <location>
        <begin position="25"/>
        <end position="44"/>
    </location>
</feature>
<accession>A0A834IIY6</accession>
<dbReference type="EMBL" id="JAACXV010000369">
    <property type="protein sequence ID" value="KAF7279318.1"/>
    <property type="molecule type" value="Genomic_DNA"/>
</dbReference>
<dbReference type="SUPFAM" id="SSF56235">
    <property type="entry name" value="N-terminal nucleophile aminohydrolases (Ntn hydrolases)"/>
    <property type="match status" value="1"/>
</dbReference>
<dbReference type="AlphaFoldDB" id="A0A834IIY6"/>
<dbReference type="FunFam" id="1.10.246.130:FF:000002">
    <property type="entry name" value="glutathione hydrolase 1 proenzyme"/>
    <property type="match status" value="1"/>
</dbReference>
<dbReference type="GO" id="GO:0006751">
    <property type="term" value="P:glutathione catabolic process"/>
    <property type="evidence" value="ECO:0007669"/>
    <property type="project" value="InterPro"/>
</dbReference>
<dbReference type="PANTHER" id="PTHR11686">
    <property type="entry name" value="GAMMA GLUTAMYL TRANSPEPTIDASE"/>
    <property type="match status" value="1"/>
</dbReference>
<feature type="binding site" evidence="3">
    <location>
        <position position="467"/>
    </location>
    <ligand>
        <name>L-glutamate</name>
        <dbReference type="ChEBI" id="CHEBI:29985"/>
    </ligand>
</feature>
<dbReference type="GO" id="GO:0005886">
    <property type="term" value="C:plasma membrane"/>
    <property type="evidence" value="ECO:0007669"/>
    <property type="project" value="TreeGrafter"/>
</dbReference>
<dbReference type="InterPro" id="IPR029055">
    <property type="entry name" value="Ntn_hydrolases_N"/>
</dbReference>
<dbReference type="GO" id="GO:0036374">
    <property type="term" value="F:glutathione hydrolase activity"/>
    <property type="evidence" value="ECO:0007669"/>
    <property type="project" value="InterPro"/>
</dbReference>
<dbReference type="InterPro" id="IPR000101">
    <property type="entry name" value="GGT_peptidase"/>
</dbReference>
<feature type="binding site" evidence="3">
    <location>
        <position position="518"/>
    </location>
    <ligand>
        <name>L-glutamate</name>
        <dbReference type="ChEBI" id="CHEBI:29985"/>
    </ligand>
</feature>
<evidence type="ECO:0000256" key="1">
    <source>
        <dbReference type="ARBA" id="ARBA00084097"/>
    </source>
</evidence>
<dbReference type="Pfam" id="PF01019">
    <property type="entry name" value="G_glu_transpept"/>
    <property type="match status" value="1"/>
</dbReference>
<keyword evidence="1" id="KW-1202">Platelet aggregation activating toxin</keyword>
<dbReference type="FunFam" id="3.60.20.40:FF:000001">
    <property type="entry name" value="Gamma-glutamyltranspeptidase 1"/>
    <property type="match status" value="1"/>
</dbReference>
<dbReference type="NCBIfam" id="TIGR00066">
    <property type="entry name" value="g_glut_trans"/>
    <property type="match status" value="1"/>
</dbReference>
<evidence type="ECO:0000256" key="2">
    <source>
        <dbReference type="PIRSR" id="PIRSR600101-1"/>
    </source>
</evidence>
<dbReference type="InterPro" id="IPR043137">
    <property type="entry name" value="GGT_ssub_C"/>
</dbReference>
<proteinExistence type="predicted"/>
<feature type="binding site" evidence="3">
    <location>
        <begin position="495"/>
        <end position="496"/>
    </location>
    <ligand>
        <name>L-glutamate</name>
        <dbReference type="ChEBI" id="CHEBI:29985"/>
    </ligand>
</feature>
<feature type="active site" description="Nucleophile" evidence="2">
    <location>
        <position position="425"/>
    </location>
</feature>
<keyword evidence="1" id="KW-0800">Toxin</keyword>
<keyword evidence="4" id="KW-1133">Transmembrane helix</keyword>
<evidence type="ECO:0000313" key="5">
    <source>
        <dbReference type="EMBL" id="KAF7279318.1"/>
    </source>
</evidence>
<dbReference type="InterPro" id="IPR043138">
    <property type="entry name" value="GGT_lsub"/>
</dbReference>
<keyword evidence="4" id="KW-0472">Membrane</keyword>
<sequence>MTITSLNIADGSVRRRKCTNVKKRHVFGALAVVVVILLIILAYYKGAFGGGSQNEASNDVLSPPDPQTALPPSGSLLRVFKKAAVCADSAVCAQVGKGILEKNGTAADAAIATLFCNGVVTMQSMGLGGGFLMTIYKKNEKKAYFLNAREKAPMNTKSELYKNDQLTSRNGPLSIAVPGELKGYWELYKRFGTLKWQELIQPTIDICNNGYNMTRHQYTSLFNNKLNDSDPNFREWFKHKNGTFKAAGSTVIPKKLCETLTIISTNGGDDLYNGTLAKKFIEDIKEAGGIITAEDLQNYEAEWMDPISVSFQNQDTLYTAPPPGSGAILGFILNILDGYRFNGKSISNLNRTVLTYHRIIEAFKYAYAKRTELGDTNFVNISNLLNQLTSKEYADNIRSKIVDNTTFSDPKHYGAVFYDKGDHGTAHISIMDEYGDAISVTSSINLYFGAGMTSKQTGIIFNSVMDDFSFPYFKNYFGIPGSPNNELKPQKRPLSSMSPTIIVDKNDEAKMVVGASGGTVITTSVAWTIIRSLWFGENIKEAIDSPRIHHQLYPMQVMYEYGVLQQIIDGLKSLGHKMKRQLVSVVCALRKENDKINANADHRKGGDVYGLS</sequence>
<keyword evidence="4" id="KW-0812">Transmembrane</keyword>
<organism evidence="5 6">
    <name type="scientific">Rhynchophorus ferrugineus</name>
    <name type="common">Red palm weevil</name>
    <name type="synonym">Curculio ferrugineus</name>
    <dbReference type="NCBI Taxonomy" id="354439"/>
    <lineage>
        <taxon>Eukaryota</taxon>
        <taxon>Metazoa</taxon>
        <taxon>Ecdysozoa</taxon>
        <taxon>Arthropoda</taxon>
        <taxon>Hexapoda</taxon>
        <taxon>Insecta</taxon>
        <taxon>Pterygota</taxon>
        <taxon>Neoptera</taxon>
        <taxon>Endopterygota</taxon>
        <taxon>Coleoptera</taxon>
        <taxon>Polyphaga</taxon>
        <taxon>Cucujiformia</taxon>
        <taxon>Curculionidae</taxon>
        <taxon>Dryophthorinae</taxon>
        <taxon>Rhynchophorus</taxon>
    </lineage>
</organism>
<evidence type="ECO:0000313" key="6">
    <source>
        <dbReference type="Proteomes" id="UP000625711"/>
    </source>
</evidence>
<dbReference type="PANTHER" id="PTHR11686:SF9">
    <property type="entry name" value="RE13973P"/>
    <property type="match status" value="1"/>
</dbReference>
<evidence type="ECO:0000256" key="4">
    <source>
        <dbReference type="SAM" id="Phobius"/>
    </source>
</evidence>
<name>A0A834IIY6_RHYFE</name>
<keyword evidence="1" id="KW-1199">Hemostasis impairing toxin</keyword>
<comment type="caution">
    <text evidence="5">The sequence shown here is derived from an EMBL/GenBank/DDBJ whole genome shotgun (WGS) entry which is preliminary data.</text>
</comment>
<dbReference type="PRINTS" id="PR01210">
    <property type="entry name" value="GGTRANSPTASE"/>
</dbReference>
<keyword evidence="6" id="KW-1185">Reference proteome</keyword>
<dbReference type="Proteomes" id="UP000625711">
    <property type="component" value="Unassembled WGS sequence"/>
</dbReference>
<protein>
    <recommendedName>
        <fullName evidence="7">Glutathione hydrolase 1 proenzyme-like</fullName>
    </recommendedName>
</protein>
<evidence type="ECO:0000256" key="3">
    <source>
        <dbReference type="PIRSR" id="PIRSR600101-2"/>
    </source>
</evidence>
<dbReference type="OrthoDB" id="1081007at2759"/>